<keyword evidence="5" id="KW-1185">Reference proteome</keyword>
<evidence type="ECO:0000256" key="1">
    <source>
        <dbReference type="ARBA" id="ARBA00010211"/>
    </source>
</evidence>
<dbReference type="Proteomes" id="UP001197974">
    <property type="component" value="Chromosome"/>
</dbReference>
<evidence type="ECO:0000259" key="3">
    <source>
        <dbReference type="Pfam" id="PF01557"/>
    </source>
</evidence>
<sequence>MKLVKGKIHDKTFIGILINKETQVLDIQRAEEELYENKSGPILMVDGIEKNDKWIEHLEQIIHWSEKERETVTFIYDLKDVILLAPIERPKKNIICVGKNYQRHAQEMGSLTPEHLVVFSKSPTAIIGPGENICLHSHITKQVDYEGELAVVIGKKGRAIKEEDAMDYVFGYTILNDITARDLQANHQQFLLSKSLDTFCPIGPYIVHKSAIMDPNRLSLKTYVNGELRQSAYVSEMMFNIPQMISIISRGMTLEVGDIIATGTPAGVGKGFNPPKYLSEGDKVEIEVEGIGVLSNSLSS</sequence>
<dbReference type="PANTHER" id="PTHR11820:SF7">
    <property type="entry name" value="ACYLPYRUVASE FAHD1, MITOCHONDRIAL"/>
    <property type="match status" value="1"/>
</dbReference>
<organism evidence="4 5">
    <name type="scientific">Bacillus carboniphilus</name>
    <dbReference type="NCBI Taxonomy" id="86663"/>
    <lineage>
        <taxon>Bacteria</taxon>
        <taxon>Bacillati</taxon>
        <taxon>Bacillota</taxon>
        <taxon>Bacilli</taxon>
        <taxon>Bacillales</taxon>
        <taxon>Bacillaceae</taxon>
        <taxon>Bacillus</taxon>
    </lineage>
</organism>
<dbReference type="InterPro" id="IPR011234">
    <property type="entry name" value="Fumarylacetoacetase-like_C"/>
</dbReference>
<dbReference type="EMBL" id="CP129013">
    <property type="protein sequence ID" value="WLR42911.1"/>
    <property type="molecule type" value="Genomic_DNA"/>
</dbReference>
<evidence type="ECO:0000313" key="4">
    <source>
        <dbReference type="EMBL" id="WLR42911.1"/>
    </source>
</evidence>
<evidence type="ECO:0000313" key="5">
    <source>
        <dbReference type="Proteomes" id="UP001197974"/>
    </source>
</evidence>
<dbReference type="GO" id="GO:0016787">
    <property type="term" value="F:hydrolase activity"/>
    <property type="evidence" value="ECO:0007669"/>
    <property type="project" value="UniProtKB-KW"/>
</dbReference>
<accession>A0ABY9JU33</accession>
<dbReference type="SUPFAM" id="SSF56529">
    <property type="entry name" value="FAH"/>
    <property type="match status" value="1"/>
</dbReference>
<gene>
    <name evidence="4" type="ORF">LC087_01355</name>
</gene>
<feature type="domain" description="Fumarylacetoacetase-like C-terminal" evidence="3">
    <location>
        <begin position="94"/>
        <end position="297"/>
    </location>
</feature>
<name>A0ABY9JU33_9BACI</name>
<evidence type="ECO:0000256" key="2">
    <source>
        <dbReference type="ARBA" id="ARBA00022723"/>
    </source>
</evidence>
<dbReference type="Pfam" id="PF01557">
    <property type="entry name" value="FAA_hydrolase"/>
    <property type="match status" value="1"/>
</dbReference>
<dbReference type="RefSeq" id="WP_226538713.1">
    <property type="nucleotide sequence ID" value="NZ_CP129013.1"/>
</dbReference>
<dbReference type="InterPro" id="IPR036663">
    <property type="entry name" value="Fumarylacetoacetase_C_sf"/>
</dbReference>
<comment type="similarity">
    <text evidence="1">Belongs to the FAH family.</text>
</comment>
<keyword evidence="4" id="KW-0378">Hydrolase</keyword>
<proteinExistence type="inferred from homology"/>
<dbReference type="PANTHER" id="PTHR11820">
    <property type="entry name" value="ACYLPYRUVASE"/>
    <property type="match status" value="1"/>
</dbReference>
<reference evidence="4 5" key="1">
    <citation type="submission" date="2023-06" db="EMBL/GenBank/DDBJ databases">
        <title>Five Gram-positive bacteria isolated from mangrove sediments in Shenzhen, Guangdong, China.</title>
        <authorList>
            <person name="Yu S."/>
            <person name="Zheng W."/>
            <person name="Huang Y."/>
        </authorList>
    </citation>
    <scope>NUCLEOTIDE SEQUENCE [LARGE SCALE GENOMIC DNA]</scope>
    <source>
        <strain evidence="4 5">SaN35-3</strain>
    </source>
</reference>
<protein>
    <submittedName>
        <fullName evidence="4">Fumarylacetoacetate hydrolase family protein</fullName>
    </submittedName>
</protein>
<dbReference type="Gene3D" id="3.90.850.10">
    <property type="entry name" value="Fumarylacetoacetase-like, C-terminal domain"/>
    <property type="match status" value="1"/>
</dbReference>
<keyword evidence="2" id="KW-0479">Metal-binding</keyword>